<dbReference type="EC" id="2.1.1.356" evidence="2"/>
<keyword evidence="5" id="KW-0808">Transferase</keyword>
<sequence>MSSKEWKRVVKLEYMKIRQQKRYKRADEIKEAWIKNWDEHNHNVQDLYCDSKVWQAKPYNPPHVDCVKRAEVTSYNGPNSGPQRVPICVINAVTPIPTMYTWAPTQQNFMVEDETVLHNIPYMGDEVLDKDGKFIEELIKNYDGKVHGDKDPSFMDDAIFVELVHALMRSHNKDLEEPTSSSSVKTETATTSKVKEEDEKDVTPAIPEPATEFPSAVEDEKEESFNADVTDTKGKVEKVKEKLPFPAPIIFQAISANFPDKGTAQELKEKYIELTEHQDPERPQECTPNIDGIKAESVSRERTMHSFHTLFCRRCFKYDCFLHRLQGHAGPNLQKRRYPELKAFAEPCSNSCYMLIDGMKEKLAADSKTPPIDSCNEASSEDSNDSNSQFSNKDFNPENGKDNSIAVNSAEINSIMAGMMNITSTQCVWTGADQALFRVLHKVYLKNYCAVAHNMLTKTCRQVYEFAQKEAAEFSFEDLRQDFTPPRKKKKKQRLWSLHCRKIQLKKDSSSNHVYNYTPCDHAGPCDMNCSCIQTQNFCEKFCNCSSDCQNRFPGCRCKAQCNTKQCPCYLAVRECDPDLCQACGADQFKLTKITCKNVCVQRGLHKHLLMAPSDIAGWGIFLKEGAQKNEFISEYCGEIISQDEADRRGKVYDKYMCSFLFNLNNDFVVDATRKGNKIRFANHSINPNCYAKVMMVTGDHRIGIFAKRAIQPGEELFFDYRYGPTEQLKFVGIEREMEIV</sequence>
<dbReference type="InterPro" id="IPR044439">
    <property type="entry name" value="EZH2_SET"/>
</dbReference>
<organism evidence="15 16">
    <name type="scientific">Drosophila navojoa</name>
    <name type="common">Fruit fly</name>
    <dbReference type="NCBI Taxonomy" id="7232"/>
    <lineage>
        <taxon>Eukaryota</taxon>
        <taxon>Metazoa</taxon>
        <taxon>Ecdysozoa</taxon>
        <taxon>Arthropoda</taxon>
        <taxon>Hexapoda</taxon>
        <taxon>Insecta</taxon>
        <taxon>Pterygota</taxon>
        <taxon>Neoptera</taxon>
        <taxon>Endopterygota</taxon>
        <taxon>Diptera</taxon>
        <taxon>Brachycera</taxon>
        <taxon>Muscomorpha</taxon>
        <taxon>Ephydroidea</taxon>
        <taxon>Drosophilidae</taxon>
        <taxon>Drosophila</taxon>
    </lineage>
</organism>
<evidence type="ECO:0000256" key="5">
    <source>
        <dbReference type="ARBA" id="ARBA00022679"/>
    </source>
</evidence>
<dbReference type="PROSITE" id="PS50280">
    <property type="entry name" value="SET"/>
    <property type="match status" value="1"/>
</dbReference>
<evidence type="ECO:0000259" key="13">
    <source>
        <dbReference type="PROSITE" id="PS50280"/>
    </source>
</evidence>
<evidence type="ECO:0000256" key="12">
    <source>
        <dbReference type="SAM" id="MobiDB-lite"/>
    </source>
</evidence>
<comment type="subcellular location">
    <subcellularLocation>
        <location evidence="1">Nucleus</location>
    </subcellularLocation>
</comment>
<evidence type="ECO:0000313" key="15">
    <source>
        <dbReference type="EMBL" id="TDG51178.1"/>
    </source>
</evidence>
<dbReference type="GO" id="GO:0031507">
    <property type="term" value="P:heterochromatin formation"/>
    <property type="evidence" value="ECO:0007669"/>
    <property type="project" value="TreeGrafter"/>
</dbReference>
<keyword evidence="6" id="KW-0949">S-adenosyl-L-methionine</keyword>
<dbReference type="SMART" id="SM01114">
    <property type="entry name" value="CXC"/>
    <property type="match status" value="1"/>
</dbReference>
<feature type="region of interest" description="Disordered" evidence="12">
    <location>
        <begin position="367"/>
        <end position="404"/>
    </location>
</feature>
<dbReference type="InterPro" id="IPR041355">
    <property type="entry name" value="Pre-SET_CXC"/>
</dbReference>
<dbReference type="GO" id="GO:0035098">
    <property type="term" value="C:ESC/E(Z) complex"/>
    <property type="evidence" value="ECO:0007669"/>
    <property type="project" value="TreeGrafter"/>
</dbReference>
<dbReference type="SMART" id="SM00317">
    <property type="entry name" value="SET"/>
    <property type="match status" value="1"/>
</dbReference>
<dbReference type="InterPro" id="IPR041343">
    <property type="entry name" value="PRC2_HTH_1"/>
</dbReference>
<keyword evidence="3" id="KW-0678">Repressor</keyword>
<dbReference type="GO" id="GO:0140951">
    <property type="term" value="F:histone H3K27 trimethyltransferase activity"/>
    <property type="evidence" value="ECO:0007669"/>
    <property type="project" value="UniProtKB-EC"/>
</dbReference>
<evidence type="ECO:0000256" key="1">
    <source>
        <dbReference type="ARBA" id="ARBA00004123"/>
    </source>
</evidence>
<evidence type="ECO:0000313" key="16">
    <source>
        <dbReference type="Proteomes" id="UP000295192"/>
    </source>
</evidence>
<protein>
    <recommendedName>
        <fullName evidence="2">[histone H3]-lysine(27) N-trimethyltransferase</fullName>
        <ecNumber evidence="2">2.1.1.356</ecNumber>
    </recommendedName>
</protein>
<name>A0A484BQY8_DRONA</name>
<dbReference type="CDD" id="cd19218">
    <property type="entry name" value="SET_EZH2"/>
    <property type="match status" value="1"/>
</dbReference>
<keyword evidence="9" id="KW-0804">Transcription</keyword>
<feature type="compositionally biased region" description="Low complexity" evidence="12">
    <location>
        <begin position="385"/>
        <end position="394"/>
    </location>
</feature>
<dbReference type="Pfam" id="PF18264">
    <property type="entry name" value="preSET_CXC"/>
    <property type="match status" value="1"/>
</dbReference>
<dbReference type="GO" id="GO:0032259">
    <property type="term" value="P:methylation"/>
    <property type="evidence" value="ECO:0007669"/>
    <property type="project" value="UniProtKB-KW"/>
</dbReference>
<reference evidence="15 16" key="1">
    <citation type="journal article" date="2019" name="J. Hered.">
        <title>An Improved Genome Assembly for Drosophila navojoa, the Basal Species in the mojavensis Cluster.</title>
        <authorList>
            <person name="Vanderlinde T."/>
            <person name="Dupim E.G."/>
            <person name="Nazario-Yepiz N.O."/>
            <person name="Carvalho A.B."/>
        </authorList>
    </citation>
    <scope>NUCLEOTIDE SEQUENCE [LARGE SCALE GENOMIC DNA]</scope>
    <source>
        <strain evidence="15">Navoj_Jal97</strain>
        <tissue evidence="15">Whole organism</tissue>
    </source>
</reference>
<dbReference type="AlphaFoldDB" id="A0A484BQY8"/>
<dbReference type="PANTHER" id="PTHR45747">
    <property type="entry name" value="HISTONE-LYSINE N-METHYLTRANSFERASE E(Z)"/>
    <property type="match status" value="1"/>
</dbReference>
<dbReference type="Pfam" id="PF21358">
    <property type="entry name" value="Ezh2_MCSS"/>
    <property type="match status" value="1"/>
</dbReference>
<dbReference type="Gene3D" id="2.170.270.10">
    <property type="entry name" value="SET domain"/>
    <property type="match status" value="1"/>
</dbReference>
<dbReference type="EMBL" id="LSRL02000010">
    <property type="protein sequence ID" value="TDG51178.1"/>
    <property type="molecule type" value="Genomic_DNA"/>
</dbReference>
<dbReference type="InterPro" id="IPR048358">
    <property type="entry name" value="EZH1/2_MCSS"/>
</dbReference>
<dbReference type="Proteomes" id="UP000295192">
    <property type="component" value="Unassembled WGS sequence"/>
</dbReference>
<dbReference type="OMA" id="GNSCYML"/>
<proteinExistence type="predicted"/>
<dbReference type="InterPro" id="IPR045318">
    <property type="entry name" value="EZH1/2-like"/>
</dbReference>
<keyword evidence="10" id="KW-0539">Nucleus</keyword>
<dbReference type="STRING" id="7232.A0A484BQY8"/>
<evidence type="ECO:0000259" key="14">
    <source>
        <dbReference type="PROSITE" id="PS51633"/>
    </source>
</evidence>
<dbReference type="PANTHER" id="PTHR45747:SF4">
    <property type="entry name" value="HISTONE-LYSINE N-METHYLTRANSFERASE E(Z)"/>
    <property type="match status" value="1"/>
</dbReference>
<evidence type="ECO:0000256" key="3">
    <source>
        <dbReference type="ARBA" id="ARBA00022491"/>
    </source>
</evidence>
<dbReference type="Pfam" id="PF18118">
    <property type="entry name" value="PRC2_HTH_1"/>
    <property type="match status" value="1"/>
</dbReference>
<dbReference type="CDD" id="cd00167">
    <property type="entry name" value="SANT"/>
    <property type="match status" value="1"/>
</dbReference>
<dbReference type="InterPro" id="IPR026489">
    <property type="entry name" value="CXC_dom"/>
</dbReference>
<feature type="domain" description="SET" evidence="13">
    <location>
        <begin position="607"/>
        <end position="722"/>
    </location>
</feature>
<keyword evidence="4" id="KW-0489">Methyltransferase</keyword>
<dbReference type="OrthoDB" id="6141102at2759"/>
<comment type="catalytic activity">
    <reaction evidence="11">
        <text>L-lysyl(27)-[histone H3] + 3 S-adenosyl-L-methionine = N(6),N(6),N(6)-trimethyl-L-lysyl(27)-[histone H3] + 3 S-adenosyl-L-homocysteine + 3 H(+)</text>
        <dbReference type="Rhea" id="RHEA:60292"/>
        <dbReference type="Rhea" id="RHEA-COMP:15535"/>
        <dbReference type="Rhea" id="RHEA-COMP:15548"/>
        <dbReference type="ChEBI" id="CHEBI:15378"/>
        <dbReference type="ChEBI" id="CHEBI:29969"/>
        <dbReference type="ChEBI" id="CHEBI:57856"/>
        <dbReference type="ChEBI" id="CHEBI:59789"/>
        <dbReference type="ChEBI" id="CHEBI:61961"/>
        <dbReference type="EC" id="2.1.1.356"/>
    </reaction>
</comment>
<dbReference type="SMART" id="SM00717">
    <property type="entry name" value="SANT"/>
    <property type="match status" value="2"/>
</dbReference>
<dbReference type="PROSITE" id="PS51633">
    <property type="entry name" value="CXC"/>
    <property type="match status" value="1"/>
</dbReference>
<evidence type="ECO:0000256" key="11">
    <source>
        <dbReference type="ARBA" id="ARBA00048568"/>
    </source>
</evidence>
<evidence type="ECO:0000256" key="9">
    <source>
        <dbReference type="ARBA" id="ARBA00023163"/>
    </source>
</evidence>
<dbReference type="InterPro" id="IPR001005">
    <property type="entry name" value="SANT/Myb"/>
</dbReference>
<keyword evidence="16" id="KW-1185">Reference proteome</keyword>
<dbReference type="InterPro" id="IPR033467">
    <property type="entry name" value="Tesmin/TSO1-like_CXC"/>
</dbReference>
<evidence type="ECO:0000256" key="10">
    <source>
        <dbReference type="ARBA" id="ARBA00023242"/>
    </source>
</evidence>
<gene>
    <name evidence="15" type="ORF">AWZ03_002265</name>
</gene>
<dbReference type="FunFam" id="2.170.270.10:FF:000001">
    <property type="entry name" value="Putative histone-lysine N-methyltransferase EZH2"/>
    <property type="match status" value="1"/>
</dbReference>
<evidence type="ECO:0000256" key="6">
    <source>
        <dbReference type="ARBA" id="ARBA00022691"/>
    </source>
</evidence>
<dbReference type="GO" id="GO:0003682">
    <property type="term" value="F:chromatin binding"/>
    <property type="evidence" value="ECO:0007669"/>
    <property type="project" value="TreeGrafter"/>
</dbReference>
<accession>A0A484BQY8</accession>
<dbReference type="Pfam" id="PF00856">
    <property type="entry name" value="SET"/>
    <property type="match status" value="1"/>
</dbReference>
<feature type="domain" description="CXC" evidence="14">
    <location>
        <begin position="500"/>
        <end position="600"/>
    </location>
</feature>
<comment type="caution">
    <text evidence="15">The sequence shown here is derived from an EMBL/GenBank/DDBJ whole genome shotgun (WGS) entry which is preliminary data.</text>
</comment>
<keyword evidence="7" id="KW-0156">Chromatin regulator</keyword>
<evidence type="ECO:0000256" key="4">
    <source>
        <dbReference type="ARBA" id="ARBA00022603"/>
    </source>
</evidence>
<feature type="region of interest" description="Disordered" evidence="12">
    <location>
        <begin position="172"/>
        <end position="229"/>
    </location>
</feature>
<evidence type="ECO:0000256" key="8">
    <source>
        <dbReference type="ARBA" id="ARBA00023015"/>
    </source>
</evidence>
<evidence type="ECO:0000256" key="7">
    <source>
        <dbReference type="ARBA" id="ARBA00022853"/>
    </source>
</evidence>
<evidence type="ECO:0000256" key="2">
    <source>
        <dbReference type="ARBA" id="ARBA00012186"/>
    </source>
</evidence>
<dbReference type="InterPro" id="IPR001214">
    <property type="entry name" value="SET_dom"/>
</dbReference>
<dbReference type="SUPFAM" id="SSF82199">
    <property type="entry name" value="SET domain"/>
    <property type="match status" value="1"/>
</dbReference>
<keyword evidence="8" id="KW-0805">Transcription regulation</keyword>
<dbReference type="InterPro" id="IPR046341">
    <property type="entry name" value="SET_dom_sf"/>
</dbReference>
<feature type="compositionally biased region" description="Polar residues" evidence="12">
    <location>
        <begin position="178"/>
        <end position="192"/>
    </location>
</feature>